<dbReference type="Proteomes" id="UP000327194">
    <property type="component" value="Chromosome"/>
</dbReference>
<sequence length="48" mass="5550">MTWKSFVKDFYNDQIYTDLDVAGFVKNGQITSSDYKDITGKEYEASTE</sequence>
<reference evidence="1 2" key="1">
    <citation type="submission" date="2019-10" db="EMBL/GenBank/DDBJ databases">
        <title>Genome sequencing of Lactobacillus fructivorans.</title>
        <authorList>
            <person name="Kim K."/>
        </authorList>
    </citation>
    <scope>NUCLEOTIDE SEQUENCE [LARGE SCALE GENOMIC DNA]</scope>
    <source>
        <strain evidence="1 2">LF543</strain>
    </source>
</reference>
<organism evidence="1 2">
    <name type="scientific">Fructilactobacillus fructivorans</name>
    <dbReference type="NCBI Taxonomy" id="1614"/>
    <lineage>
        <taxon>Bacteria</taxon>
        <taxon>Bacillati</taxon>
        <taxon>Bacillota</taxon>
        <taxon>Bacilli</taxon>
        <taxon>Lactobacillales</taxon>
        <taxon>Lactobacillaceae</taxon>
        <taxon>Fructilactobacillus</taxon>
    </lineage>
</organism>
<dbReference type="AlphaFoldDB" id="A0AAE6P1A5"/>
<evidence type="ECO:0000313" key="2">
    <source>
        <dbReference type="Proteomes" id="UP000327194"/>
    </source>
</evidence>
<dbReference type="Pfam" id="PF09693">
    <property type="entry name" value="Phage_XkdX"/>
    <property type="match status" value="1"/>
</dbReference>
<dbReference type="RefSeq" id="WP_010021634.1">
    <property type="nucleotide sequence ID" value="NZ_AZDS01000001.1"/>
</dbReference>
<name>A0AAE6P1A5_9LACO</name>
<proteinExistence type="predicted"/>
<gene>
    <name evidence="1" type="ORF">LF543_02660</name>
</gene>
<dbReference type="EMBL" id="CP045562">
    <property type="protein sequence ID" value="QFX92523.1"/>
    <property type="molecule type" value="Genomic_DNA"/>
</dbReference>
<protein>
    <submittedName>
        <fullName evidence="1">XkdX family protein</fullName>
    </submittedName>
</protein>
<dbReference type="InterPro" id="IPR010022">
    <property type="entry name" value="XkdX"/>
</dbReference>
<dbReference type="KEGG" id="lfv:LF543_02660"/>
<accession>A0AAE6P1A5</accession>
<evidence type="ECO:0000313" key="1">
    <source>
        <dbReference type="EMBL" id="QFX92523.1"/>
    </source>
</evidence>
<dbReference type="NCBIfam" id="TIGR01669">
    <property type="entry name" value="phage_XkdX"/>
    <property type="match status" value="1"/>
</dbReference>